<organism evidence="2 3">
    <name type="scientific">Rotaria socialis</name>
    <dbReference type="NCBI Taxonomy" id="392032"/>
    <lineage>
        <taxon>Eukaryota</taxon>
        <taxon>Metazoa</taxon>
        <taxon>Spiralia</taxon>
        <taxon>Gnathifera</taxon>
        <taxon>Rotifera</taxon>
        <taxon>Eurotatoria</taxon>
        <taxon>Bdelloidea</taxon>
        <taxon>Philodinida</taxon>
        <taxon>Philodinidae</taxon>
        <taxon>Rotaria</taxon>
    </lineage>
</organism>
<feature type="compositionally biased region" description="Basic residues" evidence="1">
    <location>
        <begin position="97"/>
        <end position="112"/>
    </location>
</feature>
<proteinExistence type="predicted"/>
<dbReference type="Proteomes" id="UP000663848">
    <property type="component" value="Unassembled WGS sequence"/>
</dbReference>
<sequence length="144" mass="16747">EFRDWRLMLYDYVCENQERLEKIFEELDVTEQKTGVIPTDGFKKVIEDEGFLGFLKPDDLKDICEKHEKERSEFDYKAFLTGKKYLTKPYLMAAFAGKKKKKKKPKKAKKQKGALPIGIQDEGPRTANGNPPTIYAPQHIHHTD</sequence>
<feature type="non-terminal residue" evidence="2">
    <location>
        <position position="144"/>
    </location>
</feature>
<gene>
    <name evidence="2" type="ORF">QYT958_LOCUS35639</name>
</gene>
<evidence type="ECO:0000256" key="1">
    <source>
        <dbReference type="SAM" id="MobiDB-lite"/>
    </source>
</evidence>
<name>A0A821Z3K9_9BILA</name>
<evidence type="ECO:0000313" key="2">
    <source>
        <dbReference type="EMBL" id="CAF4975558.1"/>
    </source>
</evidence>
<dbReference type="AlphaFoldDB" id="A0A821Z3K9"/>
<feature type="region of interest" description="Disordered" evidence="1">
    <location>
        <begin position="97"/>
        <end position="144"/>
    </location>
</feature>
<dbReference type="EMBL" id="CAJOBR010027286">
    <property type="protein sequence ID" value="CAF4975558.1"/>
    <property type="molecule type" value="Genomic_DNA"/>
</dbReference>
<protein>
    <submittedName>
        <fullName evidence="2">Uncharacterized protein</fullName>
    </submittedName>
</protein>
<reference evidence="2" key="1">
    <citation type="submission" date="2021-02" db="EMBL/GenBank/DDBJ databases">
        <authorList>
            <person name="Nowell W R."/>
        </authorList>
    </citation>
    <scope>NUCLEOTIDE SEQUENCE</scope>
</reference>
<feature type="non-terminal residue" evidence="2">
    <location>
        <position position="1"/>
    </location>
</feature>
<accession>A0A821Z3K9</accession>
<comment type="caution">
    <text evidence="2">The sequence shown here is derived from an EMBL/GenBank/DDBJ whole genome shotgun (WGS) entry which is preliminary data.</text>
</comment>
<evidence type="ECO:0000313" key="3">
    <source>
        <dbReference type="Proteomes" id="UP000663848"/>
    </source>
</evidence>